<gene>
    <name evidence="1" type="ORF">GCM10010411_77100</name>
</gene>
<evidence type="ECO:0000313" key="2">
    <source>
        <dbReference type="Proteomes" id="UP001501509"/>
    </source>
</evidence>
<dbReference type="RefSeq" id="WP_344547444.1">
    <property type="nucleotide sequence ID" value="NZ_BAAATD010000014.1"/>
</dbReference>
<proteinExistence type="predicted"/>
<dbReference type="Proteomes" id="UP001501509">
    <property type="component" value="Unassembled WGS sequence"/>
</dbReference>
<organism evidence="1 2">
    <name type="scientific">Actinomadura fulvescens</name>
    <dbReference type="NCBI Taxonomy" id="46160"/>
    <lineage>
        <taxon>Bacteria</taxon>
        <taxon>Bacillati</taxon>
        <taxon>Actinomycetota</taxon>
        <taxon>Actinomycetes</taxon>
        <taxon>Streptosporangiales</taxon>
        <taxon>Thermomonosporaceae</taxon>
        <taxon>Actinomadura</taxon>
    </lineage>
</organism>
<reference evidence="2" key="1">
    <citation type="journal article" date="2019" name="Int. J. Syst. Evol. Microbiol.">
        <title>The Global Catalogue of Microorganisms (GCM) 10K type strain sequencing project: providing services to taxonomists for standard genome sequencing and annotation.</title>
        <authorList>
            <consortium name="The Broad Institute Genomics Platform"/>
            <consortium name="The Broad Institute Genome Sequencing Center for Infectious Disease"/>
            <person name="Wu L."/>
            <person name="Ma J."/>
        </authorList>
    </citation>
    <scope>NUCLEOTIDE SEQUENCE [LARGE SCALE GENOMIC DNA]</scope>
    <source>
        <strain evidence="2">JCM 6833</strain>
    </source>
</reference>
<sequence length="69" mass="7677">MQAVLRDGELLLPHSVGDGVTVIGPAHPDYERLRAGAVDLDAMRPTPEQDRTRADWLRARLATEDRRTA</sequence>
<accession>A0ABP6CXJ3</accession>
<keyword evidence="2" id="KW-1185">Reference proteome</keyword>
<protein>
    <submittedName>
        <fullName evidence="1">Uncharacterized protein</fullName>
    </submittedName>
</protein>
<evidence type="ECO:0000313" key="1">
    <source>
        <dbReference type="EMBL" id="GAA2628396.1"/>
    </source>
</evidence>
<comment type="caution">
    <text evidence="1">The sequence shown here is derived from an EMBL/GenBank/DDBJ whole genome shotgun (WGS) entry which is preliminary data.</text>
</comment>
<name>A0ABP6CXJ3_9ACTN</name>
<dbReference type="EMBL" id="BAAATD010000014">
    <property type="protein sequence ID" value="GAA2628396.1"/>
    <property type="molecule type" value="Genomic_DNA"/>
</dbReference>